<evidence type="ECO:0000256" key="6">
    <source>
        <dbReference type="ARBA" id="ARBA00022989"/>
    </source>
</evidence>
<dbReference type="Proteomes" id="UP001249851">
    <property type="component" value="Unassembled WGS sequence"/>
</dbReference>
<accession>A0AAD9R4F8</accession>
<dbReference type="Pfam" id="PF06553">
    <property type="entry name" value="BNIP3"/>
    <property type="match status" value="1"/>
</dbReference>
<evidence type="ECO:0000256" key="2">
    <source>
        <dbReference type="ARBA" id="ARBA00004325"/>
    </source>
</evidence>
<evidence type="ECO:0000256" key="1">
    <source>
        <dbReference type="ARBA" id="ARBA00004167"/>
    </source>
</evidence>
<keyword evidence="4 10" id="KW-0812">Transmembrane</keyword>
<sequence>MANIVNGGSHSSTESLNGSWVKLDGSCRNGNGVQHSPVISEDGGMEDLLLEAVEEHKNGFSNEKSPCGSPPQGLLSTAERVLPQEPNTDWIWEWSSRIEVQPQKDWKMKHPSMNKPKPRGTPLSIRGSKVMKRSRDLMNINFYIVVPAIVVSHVIAFGIGVYVGRRMIQVDSL</sequence>
<keyword evidence="5" id="KW-0053">Apoptosis</keyword>
<dbReference type="GO" id="GO:0043065">
    <property type="term" value="P:positive regulation of apoptotic process"/>
    <property type="evidence" value="ECO:0007669"/>
    <property type="project" value="InterPro"/>
</dbReference>
<evidence type="ECO:0000256" key="10">
    <source>
        <dbReference type="SAM" id="Phobius"/>
    </source>
</evidence>
<organism evidence="11 12">
    <name type="scientific">Acropora cervicornis</name>
    <name type="common">Staghorn coral</name>
    <dbReference type="NCBI Taxonomy" id="6130"/>
    <lineage>
        <taxon>Eukaryota</taxon>
        <taxon>Metazoa</taxon>
        <taxon>Cnidaria</taxon>
        <taxon>Anthozoa</taxon>
        <taxon>Hexacorallia</taxon>
        <taxon>Scleractinia</taxon>
        <taxon>Astrocoeniina</taxon>
        <taxon>Acroporidae</taxon>
        <taxon>Acropora</taxon>
    </lineage>
</organism>
<name>A0AAD9R4F8_ACRCE</name>
<keyword evidence="6 10" id="KW-1133">Transmembrane helix</keyword>
<dbReference type="GO" id="GO:0005634">
    <property type="term" value="C:nucleus"/>
    <property type="evidence" value="ECO:0007669"/>
    <property type="project" value="TreeGrafter"/>
</dbReference>
<dbReference type="AlphaFoldDB" id="A0AAD9R4F8"/>
<comment type="subcellular location">
    <subcellularLocation>
        <location evidence="1">Membrane</location>
        <topology evidence="1">Single-pass membrane protein</topology>
    </subcellularLocation>
    <subcellularLocation>
        <location evidence="2">Mitochondrion membrane</location>
    </subcellularLocation>
</comment>
<dbReference type="GO" id="GO:0005741">
    <property type="term" value="C:mitochondrial outer membrane"/>
    <property type="evidence" value="ECO:0007669"/>
    <property type="project" value="TreeGrafter"/>
</dbReference>
<reference evidence="11" key="2">
    <citation type="journal article" date="2023" name="Science">
        <title>Genomic signatures of disease resistance in endangered staghorn corals.</title>
        <authorList>
            <person name="Vollmer S.V."/>
            <person name="Selwyn J.D."/>
            <person name="Despard B.A."/>
            <person name="Roesel C.L."/>
        </authorList>
    </citation>
    <scope>NUCLEOTIDE SEQUENCE</scope>
    <source>
        <strain evidence="11">K2</strain>
    </source>
</reference>
<protein>
    <submittedName>
        <fullName evidence="11">BCL2/adenovirus E1B 19 kDa protein-interacting protein 3</fullName>
    </submittedName>
</protein>
<dbReference type="GO" id="GO:0097345">
    <property type="term" value="P:mitochondrial outer membrane permeabilization"/>
    <property type="evidence" value="ECO:0007669"/>
    <property type="project" value="TreeGrafter"/>
</dbReference>
<gene>
    <name evidence="11" type="ORF">P5673_002817</name>
</gene>
<dbReference type="InterPro" id="IPR010548">
    <property type="entry name" value="BNIP3"/>
</dbReference>
<evidence type="ECO:0000256" key="8">
    <source>
        <dbReference type="ARBA" id="ARBA00023136"/>
    </source>
</evidence>
<proteinExistence type="inferred from homology"/>
<evidence type="ECO:0000256" key="3">
    <source>
        <dbReference type="ARBA" id="ARBA00007710"/>
    </source>
</evidence>
<evidence type="ECO:0000256" key="7">
    <source>
        <dbReference type="ARBA" id="ARBA00023128"/>
    </source>
</evidence>
<keyword evidence="7" id="KW-0496">Mitochondrion</keyword>
<evidence type="ECO:0000313" key="12">
    <source>
        <dbReference type="Proteomes" id="UP001249851"/>
    </source>
</evidence>
<evidence type="ECO:0000256" key="9">
    <source>
        <dbReference type="SAM" id="MobiDB-lite"/>
    </source>
</evidence>
<keyword evidence="12" id="KW-1185">Reference proteome</keyword>
<evidence type="ECO:0000313" key="11">
    <source>
        <dbReference type="EMBL" id="KAK2572556.1"/>
    </source>
</evidence>
<feature type="transmembrane region" description="Helical" evidence="10">
    <location>
        <begin position="140"/>
        <end position="163"/>
    </location>
</feature>
<evidence type="ECO:0000256" key="4">
    <source>
        <dbReference type="ARBA" id="ARBA00022692"/>
    </source>
</evidence>
<dbReference type="PANTHER" id="PTHR15186:SF5">
    <property type="entry name" value="BNIP3, ISOFORM A"/>
    <property type="match status" value="1"/>
</dbReference>
<comment type="caution">
    <text evidence="11">The sequence shown here is derived from an EMBL/GenBank/DDBJ whole genome shotgun (WGS) entry which is preliminary data.</text>
</comment>
<reference evidence="11" key="1">
    <citation type="journal article" date="2023" name="G3 (Bethesda)">
        <title>Whole genome assembly and annotation of the endangered Caribbean coral Acropora cervicornis.</title>
        <authorList>
            <person name="Selwyn J.D."/>
            <person name="Vollmer S.V."/>
        </authorList>
    </citation>
    <scope>NUCLEOTIDE SEQUENCE</scope>
    <source>
        <strain evidence="11">K2</strain>
    </source>
</reference>
<dbReference type="PANTHER" id="PTHR15186">
    <property type="entry name" value="RE48077P"/>
    <property type="match status" value="1"/>
</dbReference>
<dbReference type="EMBL" id="JARQWQ010000004">
    <property type="protein sequence ID" value="KAK2572556.1"/>
    <property type="molecule type" value="Genomic_DNA"/>
</dbReference>
<feature type="compositionally biased region" description="Basic residues" evidence="9">
    <location>
        <begin position="109"/>
        <end position="118"/>
    </location>
</feature>
<dbReference type="GO" id="GO:0042802">
    <property type="term" value="F:identical protein binding"/>
    <property type="evidence" value="ECO:0007669"/>
    <property type="project" value="UniProtKB-ARBA"/>
</dbReference>
<feature type="region of interest" description="Disordered" evidence="9">
    <location>
        <begin position="106"/>
        <end position="125"/>
    </location>
</feature>
<dbReference type="Gene3D" id="6.10.250.1020">
    <property type="match status" value="1"/>
</dbReference>
<evidence type="ECO:0000256" key="5">
    <source>
        <dbReference type="ARBA" id="ARBA00022703"/>
    </source>
</evidence>
<keyword evidence="8 10" id="KW-0472">Membrane</keyword>
<comment type="similarity">
    <text evidence="3">Belongs to the NIP3 family.</text>
</comment>